<evidence type="ECO:0000256" key="2">
    <source>
        <dbReference type="SAM" id="Phobius"/>
    </source>
</evidence>
<evidence type="ECO:0000313" key="5">
    <source>
        <dbReference type="Proteomes" id="UP000320735"/>
    </source>
</evidence>
<keyword evidence="1" id="KW-0175">Coiled coil</keyword>
<feature type="transmembrane region" description="Helical" evidence="2">
    <location>
        <begin position="487"/>
        <end position="508"/>
    </location>
</feature>
<dbReference type="Proteomes" id="UP000320735">
    <property type="component" value="Unassembled WGS sequence"/>
</dbReference>
<keyword evidence="2" id="KW-0812">Transmembrane</keyword>
<feature type="domain" description="Heparan-alpha-glucosaminide N-acetyltransferase catalytic" evidence="3">
    <location>
        <begin position="10"/>
        <end position="169"/>
    </location>
</feature>
<dbReference type="InterPro" id="IPR012429">
    <property type="entry name" value="HGSNAT_cat"/>
</dbReference>
<name>A0A5C6BC13_9PLAN</name>
<protein>
    <recommendedName>
        <fullName evidence="3">Heparan-alpha-glucosaminide N-acetyltransferase catalytic domain-containing protein</fullName>
    </recommendedName>
</protein>
<dbReference type="PANTHER" id="PTHR31061:SF24">
    <property type="entry name" value="LD22376P"/>
    <property type="match status" value="1"/>
</dbReference>
<keyword evidence="5" id="KW-1185">Reference proteome</keyword>
<evidence type="ECO:0000256" key="1">
    <source>
        <dbReference type="SAM" id="Coils"/>
    </source>
</evidence>
<evidence type="ECO:0000313" key="4">
    <source>
        <dbReference type="EMBL" id="TWU09613.1"/>
    </source>
</evidence>
<evidence type="ECO:0000259" key="3">
    <source>
        <dbReference type="Pfam" id="PF07786"/>
    </source>
</evidence>
<dbReference type="EMBL" id="SJPP01000002">
    <property type="protein sequence ID" value="TWU09613.1"/>
    <property type="molecule type" value="Genomic_DNA"/>
</dbReference>
<comment type="caution">
    <text evidence="4">The sequence shown here is derived from an EMBL/GenBank/DDBJ whole genome shotgun (WGS) entry which is preliminary data.</text>
</comment>
<organism evidence="4 5">
    <name type="scientific">Symmachiella macrocystis</name>
    <dbReference type="NCBI Taxonomy" id="2527985"/>
    <lineage>
        <taxon>Bacteria</taxon>
        <taxon>Pseudomonadati</taxon>
        <taxon>Planctomycetota</taxon>
        <taxon>Planctomycetia</taxon>
        <taxon>Planctomycetales</taxon>
        <taxon>Planctomycetaceae</taxon>
        <taxon>Symmachiella</taxon>
    </lineage>
</organism>
<dbReference type="PANTHER" id="PTHR31061">
    <property type="entry name" value="LD22376P"/>
    <property type="match status" value="1"/>
</dbReference>
<keyword evidence="2" id="KW-0472">Membrane</keyword>
<dbReference type="RefSeq" id="WP_146373288.1">
    <property type="nucleotide sequence ID" value="NZ_SJPP01000002.1"/>
</dbReference>
<proteinExistence type="predicted"/>
<dbReference type="Pfam" id="PF07786">
    <property type="entry name" value="HGSNAT_cat"/>
    <property type="match status" value="1"/>
</dbReference>
<dbReference type="OrthoDB" id="9766391at2"/>
<dbReference type="AlphaFoldDB" id="A0A5C6BC13"/>
<feature type="coiled-coil region" evidence="1">
    <location>
        <begin position="307"/>
        <end position="334"/>
    </location>
</feature>
<reference evidence="4 5" key="1">
    <citation type="submission" date="2019-02" db="EMBL/GenBank/DDBJ databases">
        <title>Deep-cultivation of Planctomycetes and their phenomic and genomic characterization uncovers novel biology.</title>
        <authorList>
            <person name="Wiegand S."/>
            <person name="Jogler M."/>
            <person name="Boedeker C."/>
            <person name="Pinto D."/>
            <person name="Vollmers J."/>
            <person name="Rivas-Marin E."/>
            <person name="Kohn T."/>
            <person name="Peeters S.H."/>
            <person name="Heuer A."/>
            <person name="Rast P."/>
            <person name="Oberbeckmann S."/>
            <person name="Bunk B."/>
            <person name="Jeske O."/>
            <person name="Meyerdierks A."/>
            <person name="Storesund J.E."/>
            <person name="Kallscheuer N."/>
            <person name="Luecker S."/>
            <person name="Lage O.M."/>
            <person name="Pohl T."/>
            <person name="Merkel B.J."/>
            <person name="Hornburger P."/>
            <person name="Mueller R.-W."/>
            <person name="Bruemmer F."/>
            <person name="Labrenz M."/>
            <person name="Spormann A.M."/>
            <person name="Op Den Camp H."/>
            <person name="Overmann J."/>
            <person name="Amann R."/>
            <person name="Jetten M.S.M."/>
            <person name="Mascher T."/>
            <person name="Medema M.H."/>
            <person name="Devos D.P."/>
            <person name="Kaster A.-K."/>
            <person name="Ovreas L."/>
            <person name="Rohde M."/>
            <person name="Galperin M.Y."/>
            <person name="Jogler C."/>
        </authorList>
    </citation>
    <scope>NUCLEOTIDE SEQUENCE [LARGE SCALE GENOMIC DNA]</scope>
    <source>
        <strain evidence="4 5">CA54</strain>
    </source>
</reference>
<feature type="transmembrane region" description="Helical" evidence="2">
    <location>
        <begin position="515"/>
        <end position="531"/>
    </location>
</feature>
<accession>A0A5C6BC13</accession>
<sequence length="579" mass="64458">MSSSSLKPARIASLDQFRGYTVAGMFLVNFLGGFTNCPQVLKHSHNYLSYADTIMPHFLFAVGFAFRLTFGRRISSAGVGAAYRKVVTRFLGLMLVAIAVYGSGRAAESWEELQHIGVWGALYSPMKREWFQTLMHIALTAIWITPVIRSSAGVRIAYLFGSAALHVLLSHSFNFEWCSTSPNVIDGGPIGVLTWSIPALLGTLTCDAVAGAEGRPNLVKMFAWSIVVMGIGWLMTCGTRLYDVTESQIAEREQDAKMQKYLTDEINGRIAPLNKELGEVGKAIAGLRAQLDGMSLAVEQVTDPEEREKLNQELEAALEKDSELRNKIDVIKQEFQAYRDGTEVFISKQLEVKAKLGEINAKLNGSKTVDKVVDEKQRAKLTAQKEALIQEDAAAAAGLEELKANPQDPNAPQVRVFRDSKLAIDPVFPSQARIDALKARFDEQGWRAIVAEPPFVYPPHTKPGVGKRSVMLREWNYWMVSQRQGTLSYTVIAGGMSIFLYAIFYIACDIWGLRLGLFTTFGTNALFAYALHPLTGGAVKAFMPRDVATWYMWLGFTVFMLFTWLFVRVLEKNNIYIKL</sequence>
<gene>
    <name evidence="4" type="ORF">CA54_48550</name>
</gene>
<feature type="transmembrane region" description="Helical" evidence="2">
    <location>
        <begin position="551"/>
        <end position="570"/>
    </location>
</feature>
<keyword evidence="2" id="KW-1133">Transmembrane helix</keyword>